<dbReference type="Gene3D" id="3.40.50.2000">
    <property type="entry name" value="Glycogen Phosphorylase B"/>
    <property type="match status" value="2"/>
</dbReference>
<evidence type="ECO:0000313" key="2">
    <source>
        <dbReference type="EMBL" id="MFC2971530.1"/>
    </source>
</evidence>
<evidence type="ECO:0000259" key="1">
    <source>
        <dbReference type="Pfam" id="PF13524"/>
    </source>
</evidence>
<dbReference type="Proteomes" id="UP001595457">
    <property type="component" value="Unassembled WGS sequence"/>
</dbReference>
<name>A0ABV7ARJ7_9GAMM</name>
<comment type="caution">
    <text evidence="2">The sequence shown here is derived from an EMBL/GenBank/DDBJ whole genome shotgun (WGS) entry which is preliminary data.</text>
</comment>
<dbReference type="EMBL" id="JBHRSJ010000007">
    <property type="protein sequence ID" value="MFC2971530.1"/>
    <property type="molecule type" value="Genomic_DNA"/>
</dbReference>
<dbReference type="InterPro" id="IPR055259">
    <property type="entry name" value="YkvP/CgeB_Glyco_trans-like"/>
</dbReference>
<gene>
    <name evidence="2" type="ORF">ACFOJE_04795</name>
</gene>
<reference evidence="3" key="1">
    <citation type="journal article" date="2019" name="Int. J. Syst. Evol. Microbiol.">
        <title>The Global Catalogue of Microorganisms (GCM) 10K type strain sequencing project: providing services to taxonomists for standard genome sequencing and annotation.</title>
        <authorList>
            <consortium name="The Broad Institute Genomics Platform"/>
            <consortium name="The Broad Institute Genome Sequencing Center for Infectious Disease"/>
            <person name="Wu L."/>
            <person name="Ma J."/>
        </authorList>
    </citation>
    <scope>NUCLEOTIDE SEQUENCE [LARGE SCALE GENOMIC DNA]</scope>
    <source>
        <strain evidence="3">KCTC 62195</strain>
    </source>
</reference>
<protein>
    <recommendedName>
        <fullName evidence="1">Spore protein YkvP/CgeB glycosyl transferase-like domain-containing protein</fullName>
    </recommendedName>
</protein>
<accession>A0ABV7ARJ7</accession>
<feature type="domain" description="Spore protein YkvP/CgeB glycosyl transferase-like" evidence="1">
    <location>
        <begin position="223"/>
        <end position="349"/>
    </location>
</feature>
<dbReference type="SUPFAM" id="SSF53756">
    <property type="entry name" value="UDP-Glycosyltransferase/glycogen phosphorylase"/>
    <property type="match status" value="1"/>
</dbReference>
<organism evidence="2 3">
    <name type="scientific">Azotobacter bryophylli</name>
    <dbReference type="NCBI Taxonomy" id="1986537"/>
    <lineage>
        <taxon>Bacteria</taxon>
        <taxon>Pseudomonadati</taxon>
        <taxon>Pseudomonadota</taxon>
        <taxon>Gammaproteobacteria</taxon>
        <taxon>Pseudomonadales</taxon>
        <taxon>Pseudomonadaceae</taxon>
        <taxon>Azotobacter</taxon>
    </lineage>
</organism>
<sequence>MNILFLSHSSTKSGFVVGSHHYAHNLAKMGHKVIHICSPITPFHLPFSQRRDKFDIRIDNSRLSQKHWLFDEYIPLTPFPYGKGKLLDRINNTILNRIVESGFAGEVDAIVIDQPKLHSFLETYQDKPIIYRPTDVYSTMEKKDIRGLELETLKYCSAVIATSSAVREHINRLGYEVACVINNGVDFDAFEKHAGDSSRNHDCVYVGAIDYRFDLDLVIVLARENPLIGFDIFGPLSLSLPSPLPGNLRFGGNIDYAELPLTLAKYRMALMPFNDHPANASRSPMKLFEYLSVGLPVFAKAIPSLAESPLPAVVETYSDEKEATERFGNFHESIDSELSAQCLATARQESWEHKTMKLLKIISEKLPASTAEESARALTSSFPLDAQRKTP</sequence>
<proteinExistence type="predicted"/>
<evidence type="ECO:0000313" key="3">
    <source>
        <dbReference type="Proteomes" id="UP001595457"/>
    </source>
</evidence>
<keyword evidence="3" id="KW-1185">Reference proteome</keyword>
<dbReference type="Pfam" id="PF13524">
    <property type="entry name" value="Glyco_trans_1_2"/>
    <property type="match status" value="1"/>
</dbReference>
<dbReference type="RefSeq" id="WP_377813128.1">
    <property type="nucleotide sequence ID" value="NZ_JBHRSJ010000007.1"/>
</dbReference>